<evidence type="ECO:0000313" key="1">
    <source>
        <dbReference type="EMBL" id="KAI3667588.1"/>
    </source>
</evidence>
<organism evidence="1 2">
    <name type="scientific">Arctium lappa</name>
    <name type="common">Greater burdock</name>
    <name type="synonym">Lappa major</name>
    <dbReference type="NCBI Taxonomy" id="4217"/>
    <lineage>
        <taxon>Eukaryota</taxon>
        <taxon>Viridiplantae</taxon>
        <taxon>Streptophyta</taxon>
        <taxon>Embryophyta</taxon>
        <taxon>Tracheophyta</taxon>
        <taxon>Spermatophyta</taxon>
        <taxon>Magnoliopsida</taxon>
        <taxon>eudicotyledons</taxon>
        <taxon>Gunneridae</taxon>
        <taxon>Pentapetalae</taxon>
        <taxon>asterids</taxon>
        <taxon>campanulids</taxon>
        <taxon>Asterales</taxon>
        <taxon>Asteraceae</taxon>
        <taxon>Carduoideae</taxon>
        <taxon>Cardueae</taxon>
        <taxon>Arctiinae</taxon>
        <taxon>Arctium</taxon>
    </lineage>
</organism>
<proteinExistence type="predicted"/>
<reference evidence="2" key="1">
    <citation type="journal article" date="2022" name="Mol. Ecol. Resour.">
        <title>The genomes of chicory, endive, great burdock and yacon provide insights into Asteraceae palaeo-polyploidization history and plant inulin production.</title>
        <authorList>
            <person name="Fan W."/>
            <person name="Wang S."/>
            <person name="Wang H."/>
            <person name="Wang A."/>
            <person name="Jiang F."/>
            <person name="Liu H."/>
            <person name="Zhao H."/>
            <person name="Xu D."/>
            <person name="Zhang Y."/>
        </authorList>
    </citation>
    <scope>NUCLEOTIDE SEQUENCE [LARGE SCALE GENOMIC DNA]</scope>
    <source>
        <strain evidence="2">cv. Niubang</strain>
    </source>
</reference>
<sequence>MTSANYMEHRKVLTINSLVRFGLCAWNECSEVQDGAVVSDSALEFPKGLLTVRAWSCYGYDCGLIVDRVKKDSAIKHGADAATGVDMDRCRSLVRSRRVLSLLHVGRLVLSPFQCLFGHFGSCRGVIDCDRRATALVGV</sequence>
<evidence type="ECO:0000313" key="2">
    <source>
        <dbReference type="Proteomes" id="UP001055879"/>
    </source>
</evidence>
<protein>
    <submittedName>
        <fullName evidence="1">Uncharacterized protein</fullName>
    </submittedName>
</protein>
<dbReference type="Proteomes" id="UP001055879">
    <property type="component" value="Linkage Group LG17"/>
</dbReference>
<gene>
    <name evidence="1" type="ORF">L6452_42654</name>
</gene>
<keyword evidence="2" id="KW-1185">Reference proteome</keyword>
<comment type="caution">
    <text evidence="1">The sequence shown here is derived from an EMBL/GenBank/DDBJ whole genome shotgun (WGS) entry which is preliminary data.</text>
</comment>
<reference evidence="1 2" key="2">
    <citation type="journal article" date="2022" name="Mol. Ecol. Resour.">
        <title>The genomes of chicory, endive, great burdock and yacon provide insights into Asteraceae paleo-polyploidization history and plant inulin production.</title>
        <authorList>
            <person name="Fan W."/>
            <person name="Wang S."/>
            <person name="Wang H."/>
            <person name="Wang A."/>
            <person name="Jiang F."/>
            <person name="Liu H."/>
            <person name="Zhao H."/>
            <person name="Xu D."/>
            <person name="Zhang Y."/>
        </authorList>
    </citation>
    <scope>NUCLEOTIDE SEQUENCE [LARGE SCALE GENOMIC DNA]</scope>
    <source>
        <strain evidence="2">cv. Niubang</strain>
    </source>
</reference>
<dbReference type="EMBL" id="CM042063">
    <property type="protein sequence ID" value="KAI3667588.1"/>
    <property type="molecule type" value="Genomic_DNA"/>
</dbReference>
<name>A0ACB8XI86_ARCLA</name>
<accession>A0ACB8XI86</accession>